<proteinExistence type="predicted"/>
<evidence type="ECO:0000313" key="1">
    <source>
        <dbReference type="EMBL" id="CAI6343510.1"/>
    </source>
</evidence>
<accession>A0AAV0VIW1</accession>
<dbReference type="Proteomes" id="UP001160148">
    <property type="component" value="Unassembled WGS sequence"/>
</dbReference>
<name>A0AAV0VIW1_9HEMI</name>
<protein>
    <submittedName>
        <fullName evidence="1">Uncharacterized protein</fullName>
    </submittedName>
</protein>
<evidence type="ECO:0000313" key="2">
    <source>
        <dbReference type="Proteomes" id="UP001160148"/>
    </source>
</evidence>
<dbReference type="AlphaFoldDB" id="A0AAV0VIW1"/>
<dbReference type="EMBL" id="CARXXK010000001">
    <property type="protein sequence ID" value="CAI6343510.1"/>
    <property type="molecule type" value="Genomic_DNA"/>
</dbReference>
<keyword evidence="2" id="KW-1185">Reference proteome</keyword>
<comment type="caution">
    <text evidence="1">The sequence shown here is derived from an EMBL/GenBank/DDBJ whole genome shotgun (WGS) entry which is preliminary data.</text>
</comment>
<organism evidence="1 2">
    <name type="scientific">Macrosiphum euphorbiae</name>
    <name type="common">potato aphid</name>
    <dbReference type="NCBI Taxonomy" id="13131"/>
    <lineage>
        <taxon>Eukaryota</taxon>
        <taxon>Metazoa</taxon>
        <taxon>Ecdysozoa</taxon>
        <taxon>Arthropoda</taxon>
        <taxon>Hexapoda</taxon>
        <taxon>Insecta</taxon>
        <taxon>Pterygota</taxon>
        <taxon>Neoptera</taxon>
        <taxon>Paraneoptera</taxon>
        <taxon>Hemiptera</taxon>
        <taxon>Sternorrhyncha</taxon>
        <taxon>Aphidomorpha</taxon>
        <taxon>Aphidoidea</taxon>
        <taxon>Aphididae</taxon>
        <taxon>Macrosiphini</taxon>
        <taxon>Macrosiphum</taxon>
    </lineage>
</organism>
<sequence>MLVYYYEVLNSKLALTYGSLYSYFQSIKFKKNEYGSSSEELTTICSCDVEEVRRSRNLKPNLDQNKLHLSGSSDDRNEEDLLSRRTLLQMADAHILILLLEYAPNSFNFN</sequence>
<gene>
    <name evidence="1" type="ORF">MEUPH1_LOCUS766</name>
</gene>
<reference evidence="1 2" key="1">
    <citation type="submission" date="2023-01" db="EMBL/GenBank/DDBJ databases">
        <authorList>
            <person name="Whitehead M."/>
        </authorList>
    </citation>
    <scope>NUCLEOTIDE SEQUENCE [LARGE SCALE GENOMIC DNA]</scope>
</reference>